<keyword evidence="2" id="KW-1185">Reference proteome</keyword>
<gene>
    <name evidence="1" type="primary">Dgri\GH18038</name>
    <name evidence="1" type="ORF">Dgri_GH18038</name>
</gene>
<organism evidence="2">
    <name type="scientific">Drosophila grimshawi</name>
    <name type="common">Hawaiian fruit fly</name>
    <name type="synonym">Idiomyia grimshawi</name>
    <dbReference type="NCBI Taxonomy" id="7222"/>
    <lineage>
        <taxon>Eukaryota</taxon>
        <taxon>Metazoa</taxon>
        <taxon>Ecdysozoa</taxon>
        <taxon>Arthropoda</taxon>
        <taxon>Hexapoda</taxon>
        <taxon>Insecta</taxon>
        <taxon>Pterygota</taxon>
        <taxon>Neoptera</taxon>
        <taxon>Endopterygota</taxon>
        <taxon>Diptera</taxon>
        <taxon>Brachycera</taxon>
        <taxon>Muscomorpha</taxon>
        <taxon>Ephydroidea</taxon>
        <taxon>Drosophilidae</taxon>
        <taxon>Drosophila</taxon>
        <taxon>Hawaiian Drosophila</taxon>
    </lineage>
</organism>
<name>B4JHQ8_DROGR</name>
<evidence type="ECO:0000313" key="2">
    <source>
        <dbReference type="Proteomes" id="UP000001070"/>
    </source>
</evidence>
<dbReference type="STRING" id="7222.B4JHQ8"/>
<dbReference type="AlphaFoldDB" id="B4JHQ8"/>
<dbReference type="GO" id="GO:0051607">
    <property type="term" value="P:defense response to virus"/>
    <property type="evidence" value="ECO:0007669"/>
    <property type="project" value="EnsemblMetazoa"/>
</dbReference>
<evidence type="ECO:0000313" key="1">
    <source>
        <dbReference type="EMBL" id="EDV93897.1"/>
    </source>
</evidence>
<dbReference type="EMBL" id="CH916369">
    <property type="protein sequence ID" value="EDV93897.1"/>
    <property type="molecule type" value="Genomic_DNA"/>
</dbReference>
<accession>B4JHQ8</accession>
<proteinExistence type="predicted"/>
<dbReference type="HOGENOM" id="CLU_1733372_0_0_1"/>
<dbReference type="Proteomes" id="UP000001070">
    <property type="component" value="Unassembled WGS sequence"/>
</dbReference>
<dbReference type="InParanoid" id="B4JHQ8"/>
<sequence>MATPDIVVATPLKIATYEHMVEKPAGKAPLAGTRYTKRITLPSSSSLEDNQKAGKSKTLERLNSLERPQKEVVYQFKMEKILNCEVLKGFFEENKRDLQALRHEKPSRTIKVHPHLAHVSEYILPRRPSQCQRNAPLMVSKVDYGKRRGEP</sequence>
<reference evidence="1 2" key="1">
    <citation type="journal article" date="2007" name="Nature">
        <title>Evolution of genes and genomes on the Drosophila phylogeny.</title>
        <authorList>
            <consortium name="Drosophila 12 Genomes Consortium"/>
            <person name="Clark A.G."/>
            <person name="Eisen M.B."/>
            <person name="Smith D.R."/>
            <person name="Bergman C.M."/>
            <person name="Oliver B."/>
            <person name="Markow T.A."/>
            <person name="Kaufman T.C."/>
            <person name="Kellis M."/>
            <person name="Gelbart W."/>
            <person name="Iyer V.N."/>
            <person name="Pollard D.A."/>
            <person name="Sackton T.B."/>
            <person name="Larracuente A.M."/>
            <person name="Singh N.D."/>
            <person name="Abad J.P."/>
            <person name="Abt D.N."/>
            <person name="Adryan B."/>
            <person name="Aguade M."/>
            <person name="Akashi H."/>
            <person name="Anderson W.W."/>
            <person name="Aquadro C.F."/>
            <person name="Ardell D.H."/>
            <person name="Arguello R."/>
            <person name="Artieri C.G."/>
            <person name="Barbash D.A."/>
            <person name="Barker D."/>
            <person name="Barsanti P."/>
            <person name="Batterham P."/>
            <person name="Batzoglou S."/>
            <person name="Begun D."/>
            <person name="Bhutkar A."/>
            <person name="Blanco E."/>
            <person name="Bosak S.A."/>
            <person name="Bradley R.K."/>
            <person name="Brand A.D."/>
            <person name="Brent M.R."/>
            <person name="Brooks A.N."/>
            <person name="Brown R.H."/>
            <person name="Butlin R.K."/>
            <person name="Caggese C."/>
            <person name="Calvi B.R."/>
            <person name="Bernardo de Carvalho A."/>
            <person name="Caspi A."/>
            <person name="Castrezana S."/>
            <person name="Celniker S.E."/>
            <person name="Chang J.L."/>
            <person name="Chapple C."/>
            <person name="Chatterji S."/>
            <person name="Chinwalla A."/>
            <person name="Civetta A."/>
            <person name="Clifton S.W."/>
            <person name="Comeron J.M."/>
            <person name="Costello J.C."/>
            <person name="Coyne J.A."/>
            <person name="Daub J."/>
            <person name="David R.G."/>
            <person name="Delcher A.L."/>
            <person name="Delehaunty K."/>
            <person name="Do C.B."/>
            <person name="Ebling H."/>
            <person name="Edwards K."/>
            <person name="Eickbush T."/>
            <person name="Evans J.D."/>
            <person name="Filipski A."/>
            <person name="Findeiss S."/>
            <person name="Freyhult E."/>
            <person name="Fulton L."/>
            <person name="Fulton R."/>
            <person name="Garcia A.C."/>
            <person name="Gardiner A."/>
            <person name="Garfield D.A."/>
            <person name="Garvin B.E."/>
            <person name="Gibson G."/>
            <person name="Gilbert D."/>
            <person name="Gnerre S."/>
            <person name="Godfrey J."/>
            <person name="Good R."/>
            <person name="Gotea V."/>
            <person name="Gravely B."/>
            <person name="Greenberg A.J."/>
            <person name="Griffiths-Jones S."/>
            <person name="Gross S."/>
            <person name="Guigo R."/>
            <person name="Gustafson E.A."/>
            <person name="Haerty W."/>
            <person name="Hahn M.W."/>
            <person name="Halligan D.L."/>
            <person name="Halpern A.L."/>
            <person name="Halter G.M."/>
            <person name="Han M.V."/>
            <person name="Heger A."/>
            <person name="Hillier L."/>
            <person name="Hinrichs A.S."/>
            <person name="Holmes I."/>
            <person name="Hoskins R.A."/>
            <person name="Hubisz M.J."/>
            <person name="Hultmark D."/>
            <person name="Huntley M.A."/>
            <person name="Jaffe D.B."/>
            <person name="Jagadeeshan S."/>
            <person name="Jeck W.R."/>
            <person name="Johnson J."/>
            <person name="Jones C.D."/>
            <person name="Jordan W.C."/>
            <person name="Karpen G.H."/>
            <person name="Kataoka E."/>
            <person name="Keightley P.D."/>
            <person name="Kheradpour P."/>
            <person name="Kirkness E.F."/>
            <person name="Koerich L.B."/>
            <person name="Kristiansen K."/>
            <person name="Kudrna D."/>
            <person name="Kulathinal R.J."/>
            <person name="Kumar S."/>
            <person name="Kwok R."/>
            <person name="Lander E."/>
            <person name="Langley C.H."/>
            <person name="Lapoint R."/>
            <person name="Lazzaro B.P."/>
            <person name="Lee S.J."/>
            <person name="Levesque L."/>
            <person name="Li R."/>
            <person name="Lin C.F."/>
            <person name="Lin M.F."/>
            <person name="Lindblad-Toh K."/>
            <person name="Llopart A."/>
            <person name="Long M."/>
            <person name="Low L."/>
            <person name="Lozovsky E."/>
            <person name="Lu J."/>
            <person name="Luo M."/>
            <person name="Machado C.A."/>
            <person name="Makalowski W."/>
            <person name="Marzo M."/>
            <person name="Matsuda M."/>
            <person name="Matzkin L."/>
            <person name="McAllister B."/>
            <person name="McBride C.S."/>
            <person name="McKernan B."/>
            <person name="McKernan K."/>
            <person name="Mendez-Lago M."/>
            <person name="Minx P."/>
            <person name="Mollenhauer M.U."/>
            <person name="Montooth K."/>
            <person name="Mount S.M."/>
            <person name="Mu X."/>
            <person name="Myers E."/>
            <person name="Negre B."/>
            <person name="Newfeld S."/>
            <person name="Nielsen R."/>
            <person name="Noor M.A."/>
            <person name="O'Grady P."/>
            <person name="Pachter L."/>
            <person name="Papaceit M."/>
            <person name="Parisi M.J."/>
            <person name="Parisi M."/>
            <person name="Parts L."/>
            <person name="Pedersen J.S."/>
            <person name="Pesole G."/>
            <person name="Phillippy A.M."/>
            <person name="Ponting C.P."/>
            <person name="Pop M."/>
            <person name="Porcelli D."/>
            <person name="Powell J.R."/>
            <person name="Prohaska S."/>
            <person name="Pruitt K."/>
            <person name="Puig M."/>
            <person name="Quesneville H."/>
            <person name="Ram K.R."/>
            <person name="Rand D."/>
            <person name="Rasmussen M.D."/>
            <person name="Reed L.K."/>
            <person name="Reenan R."/>
            <person name="Reily A."/>
            <person name="Remington K.A."/>
            <person name="Rieger T.T."/>
            <person name="Ritchie M.G."/>
            <person name="Robin C."/>
            <person name="Rogers Y.H."/>
            <person name="Rohde C."/>
            <person name="Rozas J."/>
            <person name="Rubenfield M.J."/>
            <person name="Ruiz A."/>
            <person name="Russo S."/>
            <person name="Salzberg S.L."/>
            <person name="Sanchez-Gracia A."/>
            <person name="Saranga D.J."/>
            <person name="Sato H."/>
            <person name="Schaeffer S.W."/>
            <person name="Schatz M.C."/>
            <person name="Schlenke T."/>
            <person name="Schwartz R."/>
            <person name="Segarra C."/>
            <person name="Singh R.S."/>
            <person name="Sirot L."/>
            <person name="Sirota M."/>
            <person name="Sisneros N.B."/>
            <person name="Smith C.D."/>
            <person name="Smith T.F."/>
            <person name="Spieth J."/>
            <person name="Stage D.E."/>
            <person name="Stark A."/>
            <person name="Stephan W."/>
            <person name="Strausberg R.L."/>
            <person name="Strempel S."/>
            <person name="Sturgill D."/>
            <person name="Sutton G."/>
            <person name="Sutton G.G."/>
            <person name="Tao W."/>
            <person name="Teichmann S."/>
            <person name="Tobari Y.N."/>
            <person name="Tomimura Y."/>
            <person name="Tsolas J.M."/>
            <person name="Valente V.L."/>
            <person name="Venter E."/>
            <person name="Venter J.C."/>
            <person name="Vicario S."/>
            <person name="Vieira F.G."/>
            <person name="Vilella A.J."/>
            <person name="Villasante A."/>
            <person name="Walenz B."/>
            <person name="Wang J."/>
            <person name="Wasserman M."/>
            <person name="Watts T."/>
            <person name="Wilson D."/>
            <person name="Wilson R.K."/>
            <person name="Wing R.A."/>
            <person name="Wolfner M.F."/>
            <person name="Wong A."/>
            <person name="Wong G.K."/>
            <person name="Wu C.I."/>
            <person name="Wu G."/>
            <person name="Yamamoto D."/>
            <person name="Yang H.P."/>
            <person name="Yang S.P."/>
            <person name="Yorke J.A."/>
            <person name="Yoshida K."/>
            <person name="Zdobnov E."/>
            <person name="Zhang P."/>
            <person name="Zhang Y."/>
            <person name="Zimin A.V."/>
            <person name="Baldwin J."/>
            <person name="Abdouelleil A."/>
            <person name="Abdulkadir J."/>
            <person name="Abebe A."/>
            <person name="Abera B."/>
            <person name="Abreu J."/>
            <person name="Acer S.C."/>
            <person name="Aftuck L."/>
            <person name="Alexander A."/>
            <person name="An P."/>
            <person name="Anderson E."/>
            <person name="Anderson S."/>
            <person name="Arachi H."/>
            <person name="Azer M."/>
            <person name="Bachantsang P."/>
            <person name="Barry A."/>
            <person name="Bayul T."/>
            <person name="Berlin A."/>
            <person name="Bessette D."/>
            <person name="Bloom T."/>
            <person name="Blye J."/>
            <person name="Boguslavskiy L."/>
            <person name="Bonnet C."/>
            <person name="Boukhgalter B."/>
            <person name="Bourzgui I."/>
            <person name="Brown A."/>
            <person name="Cahill P."/>
            <person name="Channer S."/>
            <person name="Cheshatsang Y."/>
            <person name="Chuda L."/>
            <person name="Citroen M."/>
            <person name="Collymore A."/>
            <person name="Cooke P."/>
            <person name="Costello M."/>
            <person name="D'Aco K."/>
            <person name="Daza R."/>
            <person name="De Haan G."/>
            <person name="DeGray S."/>
            <person name="DeMaso C."/>
            <person name="Dhargay N."/>
            <person name="Dooley K."/>
            <person name="Dooley E."/>
            <person name="Doricent M."/>
            <person name="Dorje P."/>
            <person name="Dorjee K."/>
            <person name="Dupes A."/>
            <person name="Elong R."/>
            <person name="Falk J."/>
            <person name="Farina A."/>
            <person name="Faro S."/>
            <person name="Ferguson D."/>
            <person name="Fisher S."/>
            <person name="Foley C.D."/>
            <person name="Franke A."/>
            <person name="Friedrich D."/>
            <person name="Gadbois L."/>
            <person name="Gearin G."/>
            <person name="Gearin C.R."/>
            <person name="Giannoukos G."/>
            <person name="Goode T."/>
            <person name="Graham J."/>
            <person name="Grandbois E."/>
            <person name="Grewal S."/>
            <person name="Gyaltsen K."/>
            <person name="Hafez N."/>
            <person name="Hagos B."/>
            <person name="Hall J."/>
            <person name="Henson C."/>
            <person name="Hollinger A."/>
            <person name="Honan T."/>
            <person name="Huard M.D."/>
            <person name="Hughes L."/>
            <person name="Hurhula B."/>
            <person name="Husby M.E."/>
            <person name="Kamat A."/>
            <person name="Kanga B."/>
            <person name="Kashin S."/>
            <person name="Khazanovich D."/>
            <person name="Kisner P."/>
            <person name="Lance K."/>
            <person name="Lara M."/>
            <person name="Lee W."/>
            <person name="Lennon N."/>
            <person name="Letendre F."/>
            <person name="LeVine R."/>
            <person name="Lipovsky A."/>
            <person name="Liu X."/>
            <person name="Liu J."/>
            <person name="Liu S."/>
            <person name="Lokyitsang T."/>
            <person name="Lokyitsang Y."/>
            <person name="Lubonja R."/>
            <person name="Lui A."/>
            <person name="MacDonald P."/>
            <person name="Magnisalis V."/>
            <person name="Maru K."/>
            <person name="Matthews C."/>
            <person name="McCusker W."/>
            <person name="McDonough S."/>
            <person name="Mehta T."/>
            <person name="Meldrim J."/>
            <person name="Meneus L."/>
            <person name="Mihai O."/>
            <person name="Mihalev A."/>
            <person name="Mihova T."/>
            <person name="Mittelman R."/>
            <person name="Mlenga V."/>
            <person name="Montmayeur A."/>
            <person name="Mulrain L."/>
            <person name="Navidi A."/>
            <person name="Naylor J."/>
            <person name="Negash T."/>
            <person name="Nguyen T."/>
            <person name="Nguyen N."/>
            <person name="Nicol R."/>
            <person name="Norbu C."/>
            <person name="Norbu N."/>
            <person name="Novod N."/>
            <person name="O'Neill B."/>
            <person name="Osman S."/>
            <person name="Markiewicz E."/>
            <person name="Oyono O.L."/>
            <person name="Patti C."/>
            <person name="Phunkhang P."/>
            <person name="Pierre F."/>
            <person name="Priest M."/>
            <person name="Raghuraman S."/>
            <person name="Rege F."/>
            <person name="Reyes R."/>
            <person name="Rise C."/>
            <person name="Rogov P."/>
            <person name="Ross K."/>
            <person name="Ryan E."/>
            <person name="Settipalli S."/>
            <person name="Shea T."/>
            <person name="Sherpa N."/>
            <person name="Shi L."/>
            <person name="Shih D."/>
            <person name="Sparrow T."/>
            <person name="Spaulding J."/>
            <person name="Stalker J."/>
            <person name="Stange-Thomann N."/>
            <person name="Stavropoulos S."/>
            <person name="Stone C."/>
            <person name="Strader C."/>
            <person name="Tesfaye S."/>
            <person name="Thomson T."/>
            <person name="Thoulutsang Y."/>
            <person name="Thoulutsang D."/>
            <person name="Topham K."/>
            <person name="Topping I."/>
            <person name="Tsamla T."/>
            <person name="Vassiliev H."/>
            <person name="Vo A."/>
            <person name="Wangchuk T."/>
            <person name="Wangdi T."/>
            <person name="Weiand M."/>
            <person name="Wilkinson J."/>
            <person name="Wilson A."/>
            <person name="Yadav S."/>
            <person name="Young G."/>
            <person name="Yu Q."/>
            <person name="Zembek L."/>
            <person name="Zhong D."/>
            <person name="Zimmer A."/>
            <person name="Zwirko Z."/>
            <person name="Jaffe D.B."/>
            <person name="Alvarez P."/>
            <person name="Brockman W."/>
            <person name="Butler J."/>
            <person name="Chin C."/>
            <person name="Gnerre S."/>
            <person name="Grabherr M."/>
            <person name="Kleber M."/>
            <person name="Mauceli E."/>
            <person name="MacCallum I."/>
        </authorList>
    </citation>
    <scope>NUCLEOTIDE SEQUENCE [LARGE SCALE GENOMIC DNA]</scope>
    <source>
        <strain evidence="2">Tucson 15287-2541.00</strain>
    </source>
</reference>
<dbReference type="OrthoDB" id="1191041at2759"/>
<dbReference type="eggNOG" id="KOG0346">
    <property type="taxonomic scope" value="Eukaryota"/>
</dbReference>
<protein>
    <submittedName>
        <fullName evidence="1">GH18038</fullName>
    </submittedName>
</protein>